<dbReference type="Proteomes" id="UP000032049">
    <property type="component" value="Unassembled WGS sequence"/>
</dbReference>
<accession>A0A0D0GNS2</accession>
<evidence type="ECO:0000256" key="9">
    <source>
        <dbReference type="ARBA" id="ARBA00031636"/>
    </source>
</evidence>
<dbReference type="GO" id="GO:0005886">
    <property type="term" value="C:plasma membrane"/>
    <property type="evidence" value="ECO:0007669"/>
    <property type="project" value="UniProtKB-SubCell"/>
</dbReference>
<evidence type="ECO:0000256" key="8">
    <source>
        <dbReference type="ARBA" id="ARBA00023136"/>
    </source>
</evidence>
<dbReference type="Pfam" id="PF01554">
    <property type="entry name" value="MatE"/>
    <property type="match status" value="2"/>
</dbReference>
<keyword evidence="2" id="KW-0813">Transport</keyword>
<evidence type="ECO:0000256" key="10">
    <source>
        <dbReference type="SAM" id="Phobius"/>
    </source>
</evidence>
<feature type="transmembrane region" description="Helical" evidence="10">
    <location>
        <begin position="308"/>
        <end position="331"/>
    </location>
</feature>
<feature type="transmembrane region" description="Helical" evidence="10">
    <location>
        <begin position="83"/>
        <end position="111"/>
    </location>
</feature>
<dbReference type="GO" id="GO:0015297">
    <property type="term" value="F:antiporter activity"/>
    <property type="evidence" value="ECO:0007669"/>
    <property type="project" value="UniProtKB-KW"/>
</dbReference>
<keyword evidence="4" id="KW-1003">Cell membrane</keyword>
<comment type="caution">
    <text evidence="11">The sequence shown here is derived from an EMBL/GenBank/DDBJ whole genome shotgun (WGS) entry which is preliminary data.</text>
</comment>
<name>A0A0D0GNS2_9SPHI</name>
<evidence type="ECO:0000256" key="2">
    <source>
        <dbReference type="ARBA" id="ARBA00022448"/>
    </source>
</evidence>
<comment type="subcellular location">
    <subcellularLocation>
        <location evidence="1">Cell membrane</location>
        <topology evidence="1">Multi-pass membrane protein</topology>
    </subcellularLocation>
</comment>
<reference evidence="11 12" key="1">
    <citation type="submission" date="2015-01" db="EMBL/GenBank/DDBJ databases">
        <title>Draft genome sequence of Pedobacter sp. NL19 isolated from sludge of an effluent treatment pond in an abandoned uranium mine.</title>
        <authorList>
            <person name="Santos T."/>
            <person name="Caetano T."/>
            <person name="Covas C."/>
            <person name="Cruz A."/>
            <person name="Mendo S."/>
        </authorList>
    </citation>
    <scope>NUCLEOTIDE SEQUENCE [LARGE SCALE GENOMIC DNA]</scope>
    <source>
        <strain evidence="11 12">NL19</strain>
    </source>
</reference>
<dbReference type="GO" id="GO:0006811">
    <property type="term" value="P:monoatomic ion transport"/>
    <property type="evidence" value="ECO:0007669"/>
    <property type="project" value="UniProtKB-KW"/>
</dbReference>
<feature type="transmembrane region" description="Helical" evidence="10">
    <location>
        <begin position="233"/>
        <end position="261"/>
    </location>
</feature>
<feature type="transmembrane region" description="Helical" evidence="10">
    <location>
        <begin position="117"/>
        <end position="141"/>
    </location>
</feature>
<dbReference type="AlphaFoldDB" id="A0A0D0GNS2"/>
<dbReference type="PIRSF" id="PIRSF006603">
    <property type="entry name" value="DinF"/>
    <property type="match status" value="1"/>
</dbReference>
<dbReference type="InterPro" id="IPR050222">
    <property type="entry name" value="MATE_MdtK"/>
</dbReference>
<keyword evidence="8 10" id="KW-0472">Membrane</keyword>
<dbReference type="GO" id="GO:0042910">
    <property type="term" value="F:xenobiotic transmembrane transporter activity"/>
    <property type="evidence" value="ECO:0007669"/>
    <property type="project" value="InterPro"/>
</dbReference>
<feature type="transmembrane region" description="Helical" evidence="10">
    <location>
        <begin position="379"/>
        <end position="401"/>
    </location>
</feature>
<dbReference type="OrthoDB" id="9780160at2"/>
<feature type="transmembrane region" description="Helical" evidence="10">
    <location>
        <begin position="407"/>
        <end position="428"/>
    </location>
</feature>
<feature type="transmembrane region" description="Helical" evidence="10">
    <location>
        <begin position="192"/>
        <end position="212"/>
    </location>
</feature>
<evidence type="ECO:0000256" key="4">
    <source>
        <dbReference type="ARBA" id="ARBA00022475"/>
    </source>
</evidence>
<evidence type="ECO:0000256" key="7">
    <source>
        <dbReference type="ARBA" id="ARBA00023065"/>
    </source>
</evidence>
<dbReference type="PANTHER" id="PTHR43298">
    <property type="entry name" value="MULTIDRUG RESISTANCE PROTEIN NORM-RELATED"/>
    <property type="match status" value="1"/>
</dbReference>
<keyword evidence="3" id="KW-0050">Antiport</keyword>
<dbReference type="RefSeq" id="WP_041880381.1">
    <property type="nucleotide sequence ID" value="NZ_CP157278.1"/>
</dbReference>
<gene>
    <name evidence="11" type="ORF">TH53_07780</name>
</gene>
<feature type="transmembrane region" description="Helical" evidence="10">
    <location>
        <begin position="267"/>
        <end position="287"/>
    </location>
</feature>
<dbReference type="NCBIfam" id="TIGR00797">
    <property type="entry name" value="matE"/>
    <property type="match status" value="1"/>
</dbReference>
<dbReference type="STRING" id="1503925.TH53_07780"/>
<dbReference type="EMBL" id="JXRA01000029">
    <property type="protein sequence ID" value="KIO77805.1"/>
    <property type="molecule type" value="Genomic_DNA"/>
</dbReference>
<evidence type="ECO:0000313" key="11">
    <source>
        <dbReference type="EMBL" id="KIO77805.1"/>
    </source>
</evidence>
<feature type="transmembrane region" description="Helical" evidence="10">
    <location>
        <begin position="7"/>
        <end position="26"/>
    </location>
</feature>
<evidence type="ECO:0000256" key="3">
    <source>
        <dbReference type="ARBA" id="ARBA00022449"/>
    </source>
</evidence>
<protein>
    <recommendedName>
        <fullName evidence="9">Multidrug-efflux transporter</fullName>
    </recommendedName>
</protein>
<organism evidence="11 12">
    <name type="scientific">Pedobacter lusitanus</name>
    <dbReference type="NCBI Taxonomy" id="1503925"/>
    <lineage>
        <taxon>Bacteria</taxon>
        <taxon>Pseudomonadati</taxon>
        <taxon>Bacteroidota</taxon>
        <taxon>Sphingobacteriia</taxon>
        <taxon>Sphingobacteriales</taxon>
        <taxon>Sphingobacteriaceae</taxon>
        <taxon>Pedobacter</taxon>
    </lineage>
</organism>
<evidence type="ECO:0000256" key="1">
    <source>
        <dbReference type="ARBA" id="ARBA00004651"/>
    </source>
</evidence>
<feature type="transmembrane region" description="Helical" evidence="10">
    <location>
        <begin position="153"/>
        <end position="172"/>
    </location>
</feature>
<feature type="transmembrane region" description="Helical" evidence="10">
    <location>
        <begin position="38"/>
        <end position="63"/>
    </location>
</feature>
<evidence type="ECO:0000313" key="12">
    <source>
        <dbReference type="Proteomes" id="UP000032049"/>
    </source>
</evidence>
<keyword evidence="5 10" id="KW-0812">Transmembrane</keyword>
<sequence>METQKTIKLAIPLIIGELSQIVLHIIDMAMVGELSYKHLAAASLVMNVINIPFIIGIGIAMAIAQTVSNANGSHDGQKISHYLFNGFILCLLTSIVICTGLELSSGILLHLGQDKEVVALAVPFMRVMCYSTIPMLLFIGLQQFTDGLEKTRTAMIISLMALPVNIFFNWLLILGNLGFPRLELMGAAWGTFITRIIVFTAMALVICFTPFYRRYIAVRKRQWVIKWATIKELLTLGIPCGLQIGMEFGAFAVSAIVIGTMGAMQLAAHQIAISCVSFTFIFFTGLAEAGSIRISNAYGGLNWKKGYAIGKGTLLTALTFGAFCAAVLFLIRPFIPLLFTENNQVLVLAGTLILYAALFQIPDAIQTITAGLLRGIKDVIIPTGLIAVAYWIIGLPVGYYLAIPMNMGPTGIWVGFLIGLSISSILLLSRLKKKLITEESP</sequence>
<keyword evidence="6 10" id="KW-1133">Transmembrane helix</keyword>
<evidence type="ECO:0000256" key="6">
    <source>
        <dbReference type="ARBA" id="ARBA00022989"/>
    </source>
</evidence>
<dbReference type="PANTHER" id="PTHR43298:SF2">
    <property type="entry name" value="FMN_FAD EXPORTER YEEO-RELATED"/>
    <property type="match status" value="1"/>
</dbReference>
<dbReference type="InterPro" id="IPR048279">
    <property type="entry name" value="MdtK-like"/>
</dbReference>
<keyword evidence="7" id="KW-0406">Ion transport</keyword>
<keyword evidence="12" id="KW-1185">Reference proteome</keyword>
<feature type="transmembrane region" description="Helical" evidence="10">
    <location>
        <begin position="343"/>
        <end position="359"/>
    </location>
</feature>
<dbReference type="CDD" id="cd13131">
    <property type="entry name" value="MATE_NorM_like"/>
    <property type="match status" value="1"/>
</dbReference>
<evidence type="ECO:0000256" key="5">
    <source>
        <dbReference type="ARBA" id="ARBA00022692"/>
    </source>
</evidence>
<dbReference type="InterPro" id="IPR002528">
    <property type="entry name" value="MATE_fam"/>
</dbReference>
<proteinExistence type="predicted"/>